<reference evidence="1" key="1">
    <citation type="submission" date="2020-07" db="EMBL/GenBank/DDBJ databases">
        <authorList>
            <person name="Lin J."/>
        </authorList>
    </citation>
    <scope>NUCLEOTIDE SEQUENCE</scope>
</reference>
<accession>A0A6V7PCD5</accession>
<dbReference type="SUPFAM" id="SSF74788">
    <property type="entry name" value="Cullin repeat-like"/>
    <property type="match status" value="1"/>
</dbReference>
<gene>
    <name evidence="1" type="ORF">CB5_LOCUS11748</name>
</gene>
<dbReference type="PANTHER" id="PTHR12542">
    <property type="entry name" value="EXOCYST COMPLEX PROTEIN EXO70"/>
    <property type="match status" value="1"/>
</dbReference>
<proteinExistence type="predicted"/>
<sequence length="125" mass="13811">MIRPHPHGANLEESRGGSKEGGYRISLFADNLSSDLLHADAVADLAEIAGRIIRTGYNQEPSQMHIAVCHDAIVETLAALGNNKMSIEEVQRIEWGTLDSKMKKWIRALKISIRVLLFSEGDESV</sequence>
<evidence type="ECO:0000313" key="1">
    <source>
        <dbReference type="EMBL" id="CAD1828537.1"/>
    </source>
</evidence>
<dbReference type="Gene3D" id="1.20.1280.170">
    <property type="entry name" value="Exocyst complex component Exo70"/>
    <property type="match status" value="1"/>
</dbReference>
<dbReference type="AlphaFoldDB" id="A0A6V7PCD5"/>
<dbReference type="GO" id="GO:0000145">
    <property type="term" value="C:exocyst"/>
    <property type="evidence" value="ECO:0007669"/>
    <property type="project" value="InterPro"/>
</dbReference>
<dbReference type="PANTHER" id="PTHR12542:SF142">
    <property type="entry name" value="EXOCYST SUBUNIT EXO70 FAMILY PROTEIN"/>
    <property type="match status" value="1"/>
</dbReference>
<name>A0A6V7PCD5_ANACO</name>
<dbReference type="InterPro" id="IPR016159">
    <property type="entry name" value="Cullin_repeat-like_dom_sf"/>
</dbReference>
<dbReference type="InterPro" id="IPR004140">
    <property type="entry name" value="Exo70"/>
</dbReference>
<organism evidence="1">
    <name type="scientific">Ananas comosus var. bracteatus</name>
    <name type="common">red pineapple</name>
    <dbReference type="NCBI Taxonomy" id="296719"/>
    <lineage>
        <taxon>Eukaryota</taxon>
        <taxon>Viridiplantae</taxon>
        <taxon>Streptophyta</taxon>
        <taxon>Embryophyta</taxon>
        <taxon>Tracheophyta</taxon>
        <taxon>Spermatophyta</taxon>
        <taxon>Magnoliopsida</taxon>
        <taxon>Liliopsida</taxon>
        <taxon>Poales</taxon>
        <taxon>Bromeliaceae</taxon>
        <taxon>Bromelioideae</taxon>
        <taxon>Ananas</taxon>
    </lineage>
</organism>
<dbReference type="GO" id="GO:0006887">
    <property type="term" value="P:exocytosis"/>
    <property type="evidence" value="ECO:0007669"/>
    <property type="project" value="InterPro"/>
</dbReference>
<dbReference type="EMBL" id="LR862147">
    <property type="protein sequence ID" value="CAD1828537.1"/>
    <property type="molecule type" value="Genomic_DNA"/>
</dbReference>
<protein>
    <submittedName>
        <fullName evidence="1">Uncharacterized protein</fullName>
    </submittedName>
</protein>